<accession>A0A842B834</accession>
<evidence type="ECO:0000313" key="2">
    <source>
        <dbReference type="Proteomes" id="UP000548082"/>
    </source>
</evidence>
<proteinExistence type="predicted"/>
<comment type="caution">
    <text evidence="1">The sequence shown here is derived from an EMBL/GenBank/DDBJ whole genome shotgun (WGS) entry which is preliminary data.</text>
</comment>
<name>A0A842B834_9LIST</name>
<organism evidence="1 2">
    <name type="scientific">Listeria booriae</name>
    <dbReference type="NCBI Taxonomy" id="1552123"/>
    <lineage>
        <taxon>Bacteria</taxon>
        <taxon>Bacillati</taxon>
        <taxon>Bacillota</taxon>
        <taxon>Bacilli</taxon>
        <taxon>Bacillales</taxon>
        <taxon>Listeriaceae</taxon>
        <taxon>Listeria</taxon>
    </lineage>
</organism>
<sequence>MIKSGRFGIYNNKEYEVTGDMDGNTLLLTEDKDQIDESFRDKYNSGVYTKIIDKLELKEVYDIRTYAIYKGTKIQAEREENGMYFITTGDTALANQIGGFDMIDKFVYGKWIPKSEGELVEERKQIYPEIKEKKKSKGLDR</sequence>
<dbReference type="EMBL" id="JAARVD010000008">
    <property type="protein sequence ID" value="MBC1797995.1"/>
    <property type="molecule type" value="Genomic_DNA"/>
</dbReference>
<gene>
    <name evidence="1" type="ORF">HCA55_14765</name>
</gene>
<dbReference type="AlphaFoldDB" id="A0A842B834"/>
<protein>
    <submittedName>
        <fullName evidence="1">Uncharacterized protein</fullName>
    </submittedName>
</protein>
<dbReference type="PIRSF" id="PIRSF033725">
    <property type="entry name" value="UCP033725"/>
    <property type="match status" value="1"/>
</dbReference>
<dbReference type="Proteomes" id="UP000548082">
    <property type="component" value="Unassembled WGS sequence"/>
</dbReference>
<evidence type="ECO:0000313" key="1">
    <source>
        <dbReference type="EMBL" id="MBC1797995.1"/>
    </source>
</evidence>
<dbReference type="RefSeq" id="WP_185426809.1">
    <property type="nucleotide sequence ID" value="NZ_JAARRV010000006.1"/>
</dbReference>
<reference evidence="1 2" key="1">
    <citation type="submission" date="2020-03" db="EMBL/GenBank/DDBJ databases">
        <title>Soil Listeria distribution.</title>
        <authorList>
            <person name="Liao J."/>
            <person name="Wiedmann M."/>
        </authorList>
    </citation>
    <scope>NUCLEOTIDE SEQUENCE [LARGE SCALE GENOMIC DNA]</scope>
    <source>
        <strain evidence="1 2">FSL L7-0990</strain>
    </source>
</reference>
<dbReference type="InterPro" id="IPR017020">
    <property type="entry name" value="UCP033725"/>
</dbReference>